<feature type="region of interest" description="Disordered" evidence="1">
    <location>
        <begin position="207"/>
        <end position="226"/>
    </location>
</feature>
<proteinExistence type="predicted"/>
<feature type="region of interest" description="Disordered" evidence="1">
    <location>
        <begin position="274"/>
        <end position="307"/>
    </location>
</feature>
<evidence type="ECO:0000313" key="3">
    <source>
        <dbReference type="Proteomes" id="UP001175271"/>
    </source>
</evidence>
<evidence type="ECO:0000256" key="1">
    <source>
        <dbReference type="SAM" id="MobiDB-lite"/>
    </source>
</evidence>
<dbReference type="AlphaFoldDB" id="A0AA39I9I4"/>
<gene>
    <name evidence="2" type="ORF">QR680_014601</name>
</gene>
<feature type="compositionally biased region" description="Basic and acidic residues" evidence="1">
    <location>
        <begin position="284"/>
        <end position="307"/>
    </location>
</feature>
<evidence type="ECO:0000313" key="2">
    <source>
        <dbReference type="EMBL" id="KAK0420292.1"/>
    </source>
</evidence>
<sequence length="307" mass="34319">MPIDGDSVAGCIAESLASVLLFTKNAAARERIYTGFGVDNKNDFAQKVAGLMDKRIERMKREDESNNDNRSILVIRNEYERAAELSGASRTLAKAEEDHDWDSSDKGSANDFIMFSSDSEAPSARDKTIGFSTDDDRTLHDRDYTMFSSDSEAPSARDKTISFSTDDDRTLHDYQSEQTSSVDKSRSEIQCVDLEVCTHDYTMFSSDSEAPPARDNTIGFSTDDDRSERIGGVKEFRNDTRFIEGENSRAAKVFDVEESHDWDSVEEASTHDYTMFSSDSEAPSARDKTVGFSTDDDRTLHDYGSDT</sequence>
<protein>
    <submittedName>
        <fullName evidence="2">Uncharacterized protein</fullName>
    </submittedName>
</protein>
<organism evidence="2 3">
    <name type="scientific">Steinernema hermaphroditum</name>
    <dbReference type="NCBI Taxonomy" id="289476"/>
    <lineage>
        <taxon>Eukaryota</taxon>
        <taxon>Metazoa</taxon>
        <taxon>Ecdysozoa</taxon>
        <taxon>Nematoda</taxon>
        <taxon>Chromadorea</taxon>
        <taxon>Rhabditida</taxon>
        <taxon>Tylenchina</taxon>
        <taxon>Panagrolaimomorpha</taxon>
        <taxon>Strongyloidoidea</taxon>
        <taxon>Steinernematidae</taxon>
        <taxon>Steinernema</taxon>
    </lineage>
</organism>
<reference evidence="2" key="1">
    <citation type="submission" date="2023-06" db="EMBL/GenBank/DDBJ databases">
        <title>Genomic analysis of the entomopathogenic nematode Steinernema hermaphroditum.</title>
        <authorList>
            <person name="Schwarz E.M."/>
            <person name="Heppert J.K."/>
            <person name="Baniya A."/>
            <person name="Schwartz H.T."/>
            <person name="Tan C.-H."/>
            <person name="Antoshechkin I."/>
            <person name="Sternberg P.W."/>
            <person name="Goodrich-Blair H."/>
            <person name="Dillman A.R."/>
        </authorList>
    </citation>
    <scope>NUCLEOTIDE SEQUENCE</scope>
    <source>
        <strain evidence="2">PS9179</strain>
        <tissue evidence="2">Whole animal</tissue>
    </source>
</reference>
<dbReference type="Proteomes" id="UP001175271">
    <property type="component" value="Unassembled WGS sequence"/>
</dbReference>
<comment type="caution">
    <text evidence="2">The sequence shown here is derived from an EMBL/GenBank/DDBJ whole genome shotgun (WGS) entry which is preliminary data.</text>
</comment>
<keyword evidence="3" id="KW-1185">Reference proteome</keyword>
<dbReference type="EMBL" id="JAUCMV010000002">
    <property type="protein sequence ID" value="KAK0420292.1"/>
    <property type="molecule type" value="Genomic_DNA"/>
</dbReference>
<name>A0AA39I9I4_9BILA</name>
<accession>A0AA39I9I4</accession>